<sequence>MSLTTIQLHATGEVTVGSVHPEHSITLDELRDGTGAEWLEVLTARSQAGNTLSFWMDAEGRYGSNQLANITATDVWQRMSGYALGAPIMGDVLVCRTDADGESVGLDDEDAQEVLLLALGE</sequence>
<evidence type="ECO:0000313" key="2">
    <source>
        <dbReference type="Proteomes" id="UP000336646"/>
    </source>
</evidence>
<dbReference type="AlphaFoldDB" id="A0A6C1TWC2"/>
<dbReference type="EMBL" id="RXIR01000035">
    <property type="protein sequence ID" value="TVS26146.1"/>
    <property type="molecule type" value="Genomic_DNA"/>
</dbReference>
<dbReference type="Proteomes" id="UP000336646">
    <property type="component" value="Unassembled WGS sequence"/>
</dbReference>
<reference evidence="1 2" key="1">
    <citation type="submission" date="2018-12" db="EMBL/GenBank/DDBJ databases">
        <title>Corynebacterium sanguinis sp. nov., a clinically-associated and environmental corynebacterium.</title>
        <authorList>
            <person name="Gonzales-Siles L."/>
            <person name="Jaen-Luchoro D."/>
            <person name="Cardew S."/>
            <person name="Inganas E."/>
            <person name="Ohlen M."/>
            <person name="Jensie-Markopolous S."/>
            <person name="Pinyeiro-Iglesias B."/>
            <person name="Molin K."/>
            <person name="Skovbjerg S."/>
            <person name="Svensson-Stadler L."/>
            <person name="Funke G."/>
            <person name="Moore E.R.B."/>
        </authorList>
    </citation>
    <scope>NUCLEOTIDE SEQUENCE [LARGE SCALE GENOMIC DNA]</scope>
    <source>
        <strain evidence="1 2">58734</strain>
    </source>
</reference>
<dbReference type="RefSeq" id="WP_144773813.1">
    <property type="nucleotide sequence ID" value="NZ_RXIR01000035.1"/>
</dbReference>
<accession>A0A6C1TWC2</accession>
<organism evidence="1 2">
    <name type="scientific">Corynebacterium sanguinis</name>
    <dbReference type="NCBI Taxonomy" id="2594913"/>
    <lineage>
        <taxon>Bacteria</taxon>
        <taxon>Bacillati</taxon>
        <taxon>Actinomycetota</taxon>
        <taxon>Actinomycetes</taxon>
        <taxon>Mycobacteriales</taxon>
        <taxon>Corynebacteriaceae</taxon>
        <taxon>Corynebacterium</taxon>
    </lineage>
</organism>
<name>A0A6C1TWC2_9CORY</name>
<comment type="caution">
    <text evidence="1">The sequence shown here is derived from an EMBL/GenBank/DDBJ whole genome shotgun (WGS) entry which is preliminary data.</text>
</comment>
<evidence type="ECO:0008006" key="3">
    <source>
        <dbReference type="Google" id="ProtNLM"/>
    </source>
</evidence>
<gene>
    <name evidence="1" type="ORF">EKI59_11165</name>
</gene>
<protein>
    <recommendedName>
        <fullName evidence="3">DUF3846 domain-containing protein</fullName>
    </recommendedName>
</protein>
<proteinExistence type="predicted"/>
<evidence type="ECO:0000313" key="1">
    <source>
        <dbReference type="EMBL" id="TVS26146.1"/>
    </source>
</evidence>